<sequence length="164" mass="17503">MDGEGIPVTSEMPAADAALFRALRRAWEVVDPVPADLVDRMVAAVATADLSREYALLTLVESDRLAAVRGDADMLTLQFSDGTTNVLIHVTAAESGARRIDGWVDGVALRIELVQEGATFTAAPESGRFAFDEVPAGVSRLRIILETPPEPGAATEVLTPRFEV</sequence>
<dbReference type="AlphaFoldDB" id="A0A1Y5P3T8"/>
<proteinExistence type="predicted"/>
<accession>A0A1Y5P3T8</accession>
<dbReference type="EMBL" id="FLQR01000008">
    <property type="protein sequence ID" value="SBS73335.1"/>
    <property type="molecule type" value="Genomic_DNA"/>
</dbReference>
<organism evidence="1">
    <name type="scientific">uncultured Microbacterium sp</name>
    <dbReference type="NCBI Taxonomy" id="191216"/>
    <lineage>
        <taxon>Bacteria</taxon>
        <taxon>Bacillati</taxon>
        <taxon>Actinomycetota</taxon>
        <taxon>Actinomycetes</taxon>
        <taxon>Micrococcales</taxon>
        <taxon>Microbacteriaceae</taxon>
        <taxon>Microbacterium</taxon>
        <taxon>environmental samples</taxon>
    </lineage>
</organism>
<evidence type="ECO:0000313" key="1">
    <source>
        <dbReference type="EMBL" id="SBS73335.1"/>
    </source>
</evidence>
<reference evidence="1" key="1">
    <citation type="submission" date="2016-03" db="EMBL/GenBank/DDBJ databases">
        <authorList>
            <person name="Ploux O."/>
        </authorList>
    </citation>
    <scope>NUCLEOTIDE SEQUENCE</scope>
    <source>
        <strain evidence="1">UC1</strain>
    </source>
</reference>
<protein>
    <submittedName>
        <fullName evidence="1">Uncharacterized protein</fullName>
    </submittedName>
</protein>
<name>A0A1Y5P3T8_9MICO</name>
<gene>
    <name evidence="1" type="ORF">MIPYR_40110</name>
</gene>